<feature type="compositionally biased region" description="Low complexity" evidence="1">
    <location>
        <begin position="117"/>
        <end position="134"/>
    </location>
</feature>
<name>A0A3M6UAZ7_POCDA</name>
<protein>
    <submittedName>
        <fullName evidence="2">Uncharacterized protein</fullName>
    </submittedName>
</protein>
<proteinExistence type="predicted"/>
<dbReference type="OrthoDB" id="9950633at2759"/>
<dbReference type="PANTHER" id="PTHR21520">
    <property type="entry name" value="GLUTAMATE-RICH PROTEIN 2"/>
    <property type="match status" value="1"/>
</dbReference>
<evidence type="ECO:0000313" key="3">
    <source>
        <dbReference type="Proteomes" id="UP000275408"/>
    </source>
</evidence>
<evidence type="ECO:0000313" key="2">
    <source>
        <dbReference type="EMBL" id="RMX50719.1"/>
    </source>
</evidence>
<dbReference type="PANTHER" id="PTHR21520:SF2">
    <property type="entry name" value="GLUTAMATE-RICH PROTEIN 2"/>
    <property type="match status" value="1"/>
</dbReference>
<dbReference type="InterPro" id="IPR026703">
    <property type="entry name" value="ERICH2"/>
</dbReference>
<dbReference type="Proteomes" id="UP000275408">
    <property type="component" value="Unassembled WGS sequence"/>
</dbReference>
<organism evidence="2 3">
    <name type="scientific">Pocillopora damicornis</name>
    <name type="common">Cauliflower coral</name>
    <name type="synonym">Millepora damicornis</name>
    <dbReference type="NCBI Taxonomy" id="46731"/>
    <lineage>
        <taxon>Eukaryota</taxon>
        <taxon>Metazoa</taxon>
        <taxon>Cnidaria</taxon>
        <taxon>Anthozoa</taxon>
        <taxon>Hexacorallia</taxon>
        <taxon>Scleractinia</taxon>
        <taxon>Astrocoeniina</taxon>
        <taxon>Pocilloporidae</taxon>
        <taxon>Pocillopora</taxon>
    </lineage>
</organism>
<feature type="region of interest" description="Disordered" evidence="1">
    <location>
        <begin position="103"/>
        <end position="151"/>
    </location>
</feature>
<reference evidence="2 3" key="1">
    <citation type="journal article" date="2018" name="Sci. Rep.">
        <title>Comparative analysis of the Pocillopora damicornis genome highlights role of immune system in coral evolution.</title>
        <authorList>
            <person name="Cunning R."/>
            <person name="Bay R.A."/>
            <person name="Gillette P."/>
            <person name="Baker A.C."/>
            <person name="Traylor-Knowles N."/>
        </authorList>
    </citation>
    <scope>NUCLEOTIDE SEQUENCE [LARGE SCALE GENOMIC DNA]</scope>
    <source>
        <strain evidence="2">RSMAS</strain>
        <tissue evidence="2">Whole animal</tissue>
    </source>
</reference>
<dbReference type="EMBL" id="RCHS01001908">
    <property type="protein sequence ID" value="RMX50719.1"/>
    <property type="molecule type" value="Genomic_DNA"/>
</dbReference>
<accession>A0A3M6UAZ7</accession>
<comment type="caution">
    <text evidence="2">The sequence shown here is derived from an EMBL/GenBank/DDBJ whole genome shotgun (WGS) entry which is preliminary data.</text>
</comment>
<gene>
    <name evidence="2" type="ORF">pdam_00013209</name>
</gene>
<keyword evidence="3" id="KW-1185">Reference proteome</keyword>
<evidence type="ECO:0000256" key="1">
    <source>
        <dbReference type="SAM" id="MobiDB-lite"/>
    </source>
</evidence>
<dbReference type="AlphaFoldDB" id="A0A3M6UAZ7"/>
<sequence length="222" mass="24111">MNAEKGDNEEPSGPVGTIKKTLGKVTSEGLIELPPEPGAVKFECQGISRPSSSTAVRVGSAGRVERSLQLARKKELADEIPTRCNSAGAEMISLAKVKHSKQIQEMENSLRQAAKVSNNEDNTDSDSSSSSSSEEIQEEKERTANQIQNNEPLDELKAEFLTTVMDENYEKAKELCQKILLLEPDNKLCSEFHAVIVEKIKQGLRKLENGLLVSGSVLAGTG</sequence>